<dbReference type="InterPro" id="IPR017441">
    <property type="entry name" value="Protein_kinase_ATP_BS"/>
</dbReference>
<gene>
    <name evidence="7" type="ORF">EDD29_0492</name>
</gene>
<dbReference type="SUPFAM" id="SSF56112">
    <property type="entry name" value="Protein kinase-like (PK-like)"/>
    <property type="match status" value="1"/>
</dbReference>
<dbReference type="InterPro" id="IPR011009">
    <property type="entry name" value="Kinase-like_dom_sf"/>
</dbReference>
<evidence type="ECO:0000256" key="4">
    <source>
        <dbReference type="ARBA" id="ARBA00022840"/>
    </source>
</evidence>
<dbReference type="CDD" id="cd14014">
    <property type="entry name" value="STKc_PknB_like"/>
    <property type="match status" value="1"/>
</dbReference>
<keyword evidence="2 5" id="KW-0547">Nucleotide-binding</keyword>
<organism evidence="7 8">
    <name type="scientific">Actinocorallia herbida</name>
    <dbReference type="NCBI Taxonomy" id="58109"/>
    <lineage>
        <taxon>Bacteria</taxon>
        <taxon>Bacillati</taxon>
        <taxon>Actinomycetota</taxon>
        <taxon>Actinomycetes</taxon>
        <taxon>Streptosporangiales</taxon>
        <taxon>Thermomonosporaceae</taxon>
        <taxon>Actinocorallia</taxon>
    </lineage>
</organism>
<dbReference type="PROSITE" id="PS00108">
    <property type="entry name" value="PROTEIN_KINASE_ST"/>
    <property type="match status" value="1"/>
</dbReference>
<dbReference type="Proteomes" id="UP000272400">
    <property type="component" value="Unassembled WGS sequence"/>
</dbReference>
<dbReference type="AlphaFoldDB" id="A0A3N1CPB4"/>
<dbReference type="InterPro" id="IPR000719">
    <property type="entry name" value="Prot_kinase_dom"/>
</dbReference>
<sequence>MDGWSAPGYTTIETLGEGAHGRVVAAVRDRDGRRVAVKYLTDPARRGAFAIEAGHLAAVRSRNVVRLLDHLEHGDAAALVMDHAPGRPLKELLAETGPLAPEAALLVFQGVLRALEATHRAGIVHRDLKPGNLLVGPKGEVTLIDFGIAVPTGTETDPIGTPAYMPPEQWQALPATPSWDLYAATAVFYECLTGGRPYPARYLAELAAQHLHSPVPDSGDPHLQPLVKAGLAKDPDARVHSAHALLRTVEILARRLYGLGWTRRGRPHFTPAPVPAPFALAA</sequence>
<dbReference type="RefSeq" id="WP_170201268.1">
    <property type="nucleotide sequence ID" value="NZ_RJKE01000001.1"/>
</dbReference>
<keyword evidence="4 5" id="KW-0067">ATP-binding</keyword>
<accession>A0A3N1CPB4</accession>
<protein>
    <submittedName>
        <fullName evidence="7">Serine/threonine protein kinase</fullName>
    </submittedName>
</protein>
<dbReference type="PANTHER" id="PTHR43289:SF34">
    <property type="entry name" value="SERINE_THREONINE-PROTEIN KINASE YBDM-RELATED"/>
    <property type="match status" value="1"/>
</dbReference>
<evidence type="ECO:0000256" key="2">
    <source>
        <dbReference type="ARBA" id="ARBA00022741"/>
    </source>
</evidence>
<dbReference type="GO" id="GO:0005524">
    <property type="term" value="F:ATP binding"/>
    <property type="evidence" value="ECO:0007669"/>
    <property type="project" value="UniProtKB-UniRule"/>
</dbReference>
<keyword evidence="8" id="KW-1185">Reference proteome</keyword>
<comment type="caution">
    <text evidence="7">The sequence shown here is derived from an EMBL/GenBank/DDBJ whole genome shotgun (WGS) entry which is preliminary data.</text>
</comment>
<dbReference type="PANTHER" id="PTHR43289">
    <property type="entry name" value="MITOGEN-ACTIVATED PROTEIN KINASE KINASE KINASE 20-RELATED"/>
    <property type="match status" value="1"/>
</dbReference>
<dbReference type="PROSITE" id="PS00107">
    <property type="entry name" value="PROTEIN_KINASE_ATP"/>
    <property type="match status" value="1"/>
</dbReference>
<feature type="binding site" evidence="5">
    <location>
        <position position="38"/>
    </location>
    <ligand>
        <name>ATP</name>
        <dbReference type="ChEBI" id="CHEBI:30616"/>
    </ligand>
</feature>
<reference evidence="7 8" key="1">
    <citation type="submission" date="2018-11" db="EMBL/GenBank/DDBJ databases">
        <title>Sequencing the genomes of 1000 actinobacteria strains.</title>
        <authorList>
            <person name="Klenk H.-P."/>
        </authorList>
    </citation>
    <scope>NUCLEOTIDE SEQUENCE [LARGE SCALE GENOMIC DNA]</scope>
    <source>
        <strain evidence="7 8">DSM 44254</strain>
    </source>
</reference>
<feature type="domain" description="Protein kinase" evidence="6">
    <location>
        <begin position="9"/>
        <end position="252"/>
    </location>
</feature>
<dbReference type="InterPro" id="IPR008271">
    <property type="entry name" value="Ser/Thr_kinase_AS"/>
</dbReference>
<name>A0A3N1CPB4_9ACTN</name>
<evidence type="ECO:0000313" key="7">
    <source>
        <dbReference type="EMBL" id="ROO83004.1"/>
    </source>
</evidence>
<evidence type="ECO:0000256" key="5">
    <source>
        <dbReference type="PROSITE-ProRule" id="PRU10141"/>
    </source>
</evidence>
<dbReference type="GO" id="GO:0004674">
    <property type="term" value="F:protein serine/threonine kinase activity"/>
    <property type="evidence" value="ECO:0007669"/>
    <property type="project" value="UniProtKB-KW"/>
</dbReference>
<proteinExistence type="predicted"/>
<evidence type="ECO:0000313" key="8">
    <source>
        <dbReference type="Proteomes" id="UP000272400"/>
    </source>
</evidence>
<keyword evidence="3 7" id="KW-0418">Kinase</keyword>
<dbReference type="Pfam" id="PF00069">
    <property type="entry name" value="Pkinase"/>
    <property type="match status" value="1"/>
</dbReference>
<keyword evidence="7" id="KW-0723">Serine/threonine-protein kinase</keyword>
<dbReference type="SMART" id="SM00220">
    <property type="entry name" value="S_TKc"/>
    <property type="match status" value="1"/>
</dbReference>
<evidence type="ECO:0000259" key="6">
    <source>
        <dbReference type="PROSITE" id="PS50011"/>
    </source>
</evidence>
<dbReference type="PROSITE" id="PS50011">
    <property type="entry name" value="PROTEIN_KINASE_DOM"/>
    <property type="match status" value="1"/>
</dbReference>
<keyword evidence="1" id="KW-0808">Transferase</keyword>
<evidence type="ECO:0000256" key="1">
    <source>
        <dbReference type="ARBA" id="ARBA00022679"/>
    </source>
</evidence>
<dbReference type="Gene3D" id="1.10.510.10">
    <property type="entry name" value="Transferase(Phosphotransferase) domain 1"/>
    <property type="match status" value="1"/>
</dbReference>
<evidence type="ECO:0000256" key="3">
    <source>
        <dbReference type="ARBA" id="ARBA00022777"/>
    </source>
</evidence>
<dbReference type="EMBL" id="RJKE01000001">
    <property type="protein sequence ID" value="ROO83004.1"/>
    <property type="molecule type" value="Genomic_DNA"/>
</dbReference>